<dbReference type="EMBL" id="JH432000">
    <property type="status" value="NOT_ANNOTATED_CDS"/>
    <property type="molecule type" value="Genomic_DNA"/>
</dbReference>
<evidence type="ECO:0000313" key="2">
    <source>
        <dbReference type="EnsemblMetazoa" id="SMAR010762-PA"/>
    </source>
</evidence>
<protein>
    <recommendedName>
        <fullName evidence="1">DUF5641 domain-containing protein</fullName>
    </recommendedName>
</protein>
<dbReference type="HOGENOM" id="CLU_2625116_0_0_1"/>
<dbReference type="EMBL" id="JH431354">
    <property type="status" value="NOT_ANNOTATED_CDS"/>
    <property type="molecule type" value="Genomic_DNA"/>
</dbReference>
<organism evidence="2 3">
    <name type="scientific">Strigamia maritima</name>
    <name type="common">European centipede</name>
    <name type="synonym">Geophilus maritimus</name>
    <dbReference type="NCBI Taxonomy" id="126957"/>
    <lineage>
        <taxon>Eukaryota</taxon>
        <taxon>Metazoa</taxon>
        <taxon>Ecdysozoa</taxon>
        <taxon>Arthropoda</taxon>
        <taxon>Myriapoda</taxon>
        <taxon>Chilopoda</taxon>
        <taxon>Pleurostigmophora</taxon>
        <taxon>Geophilomorpha</taxon>
        <taxon>Linotaeniidae</taxon>
        <taxon>Strigamia</taxon>
    </lineage>
</organism>
<dbReference type="AlphaFoldDB" id="T1JAJ3"/>
<accession>T1JAJ3</accession>
<dbReference type="PANTHER" id="PTHR47331">
    <property type="entry name" value="PHD-TYPE DOMAIN-CONTAINING PROTEIN"/>
    <property type="match status" value="1"/>
</dbReference>
<dbReference type="EnsemblMetazoa" id="SMAR003626-RA">
    <property type="protein sequence ID" value="SMAR003626-PA"/>
    <property type="gene ID" value="SMAR003626"/>
</dbReference>
<keyword evidence="3" id="KW-1185">Reference proteome</keyword>
<dbReference type="EnsemblMetazoa" id="SMAR010762-RA">
    <property type="protein sequence ID" value="SMAR010762-PA"/>
    <property type="gene ID" value="SMAR010762"/>
</dbReference>
<dbReference type="PANTHER" id="PTHR47331:SF5">
    <property type="entry name" value="RIBONUCLEASE H"/>
    <property type="match status" value="1"/>
</dbReference>
<reference evidence="3" key="1">
    <citation type="submission" date="2011-05" db="EMBL/GenBank/DDBJ databases">
        <authorList>
            <person name="Richards S.R."/>
            <person name="Qu J."/>
            <person name="Jiang H."/>
            <person name="Jhangiani S.N."/>
            <person name="Agravi P."/>
            <person name="Goodspeed R."/>
            <person name="Gross S."/>
            <person name="Mandapat C."/>
            <person name="Jackson L."/>
            <person name="Mathew T."/>
            <person name="Pu L."/>
            <person name="Thornton R."/>
            <person name="Saada N."/>
            <person name="Wilczek-Boney K.B."/>
            <person name="Lee S."/>
            <person name="Kovar C."/>
            <person name="Wu Y."/>
            <person name="Scherer S.E."/>
            <person name="Worley K.C."/>
            <person name="Muzny D.M."/>
            <person name="Gibbs R."/>
        </authorList>
    </citation>
    <scope>NUCLEOTIDE SEQUENCE</scope>
    <source>
        <strain evidence="3">Brora</strain>
    </source>
</reference>
<dbReference type="Pfam" id="PF18701">
    <property type="entry name" value="DUF5641"/>
    <property type="match status" value="1"/>
</dbReference>
<dbReference type="eggNOG" id="ENOG502T0C7">
    <property type="taxonomic scope" value="Eukaryota"/>
</dbReference>
<feature type="domain" description="DUF5641" evidence="1">
    <location>
        <begin position="3"/>
        <end position="62"/>
    </location>
</feature>
<evidence type="ECO:0000259" key="1">
    <source>
        <dbReference type="Pfam" id="PF18701"/>
    </source>
</evidence>
<evidence type="ECO:0000313" key="3">
    <source>
        <dbReference type="Proteomes" id="UP000014500"/>
    </source>
</evidence>
<dbReference type="OMA" id="AFKINDV"/>
<dbReference type="Proteomes" id="UP000014500">
    <property type="component" value="Unassembled WGS sequence"/>
</dbReference>
<name>T1JAJ3_STRMM</name>
<dbReference type="InterPro" id="IPR040676">
    <property type="entry name" value="DUF5641"/>
</dbReference>
<sequence length="78" mass="8942">MHRNVKIGDVVLIQDENQPRSSWQMGQVEQTFLGRDNKVRSCEIRLSTGKKLRRPVQRLCLLEAHEDSVEEDPDVGAV</sequence>
<proteinExistence type="predicted"/>
<reference evidence="2" key="2">
    <citation type="submission" date="2015-02" db="UniProtKB">
        <authorList>
            <consortium name="EnsemblMetazoa"/>
        </authorList>
    </citation>
    <scope>IDENTIFICATION</scope>
</reference>